<reference evidence="2" key="1">
    <citation type="submission" date="2022-05" db="EMBL/GenBank/DDBJ databases">
        <authorList>
            <person name="Blom J."/>
        </authorList>
    </citation>
    <scope>NUCLEOTIDE SEQUENCE</scope>
    <source>
        <strain evidence="2">Type strain: CPO20170097</strain>
    </source>
</reference>
<comment type="caution">
    <text evidence="2">The sequence shown here is derived from an EMBL/GenBank/DDBJ whole genome shotgun (WGS) entry which is preliminary data.</text>
</comment>
<feature type="region of interest" description="Disordered" evidence="1">
    <location>
        <begin position="66"/>
        <end position="96"/>
    </location>
</feature>
<keyword evidence="3" id="KW-1185">Reference proteome</keyword>
<evidence type="ECO:0000313" key="3">
    <source>
        <dbReference type="Proteomes" id="UP001152651"/>
    </source>
</evidence>
<sequence>MNSSNKKLKDTLIGEATLQLIKNKKPVNSQTLLNELNDMQNQEIDSERLSALHVVIKEIHQFTASKEAHRAGQKGVKHRKDGRKDLSINETNKNIH</sequence>
<feature type="compositionally biased region" description="Basic residues" evidence="1">
    <location>
        <begin position="71"/>
        <end position="81"/>
    </location>
</feature>
<evidence type="ECO:0000313" key="2">
    <source>
        <dbReference type="EMBL" id="CAH6662030.1"/>
    </source>
</evidence>
<dbReference type="EMBL" id="CALSBS010000034">
    <property type="protein sequence ID" value="CAH6662030.1"/>
    <property type="molecule type" value="Genomic_DNA"/>
</dbReference>
<proteinExistence type="predicted"/>
<protein>
    <submittedName>
        <fullName evidence="2">Uncharacterized protein</fullName>
    </submittedName>
</protein>
<evidence type="ECO:0000256" key="1">
    <source>
        <dbReference type="SAM" id="MobiDB-lite"/>
    </source>
</evidence>
<gene>
    <name evidence="2" type="ORF">FBBNIHIM_23260</name>
</gene>
<dbReference type="RefSeq" id="WP_253899181.1">
    <property type="nucleotide sequence ID" value="NZ_CALSBS010000034.1"/>
</dbReference>
<dbReference type="Proteomes" id="UP001152651">
    <property type="component" value="Unassembled WGS sequence"/>
</dbReference>
<accession>A0ABM9FG60</accession>
<organism evidence="2 3">
    <name type="scientific">Pseudocitrobacter vendiensis</name>
    <dbReference type="NCBI Taxonomy" id="2488306"/>
    <lineage>
        <taxon>Bacteria</taxon>
        <taxon>Pseudomonadati</taxon>
        <taxon>Pseudomonadota</taxon>
        <taxon>Gammaproteobacteria</taxon>
        <taxon>Enterobacterales</taxon>
        <taxon>Enterobacteriaceae</taxon>
        <taxon>Pseudocitrobacter</taxon>
    </lineage>
</organism>
<name>A0ABM9FG60_9ENTR</name>